<gene>
    <name evidence="1" type="ORF">QFC24_006369</name>
</gene>
<evidence type="ECO:0000313" key="2">
    <source>
        <dbReference type="Proteomes" id="UP001234202"/>
    </source>
</evidence>
<dbReference type="Proteomes" id="UP001234202">
    <property type="component" value="Unassembled WGS sequence"/>
</dbReference>
<sequence>MAHLYVLPRFAVISGYEHQAFIPYTDLFATPSTINLGTAGDLEEMNHLGASGLQRGARAQVLQCTVTDITKTHITYTTTSDNGLTGTHQLQYSYMVFAAGSRLPRPLIRLPANKSDASQWLGGVQATVAKSTKIMVVGGGPLGIQFASDIKAAYPTKEVTLVVSRSRLLPSFDEKMHLLISTQMESLGVNVIYNDRVSDIDAFEQERAKHIGRMMSVTLRSGRVVDSDLQILAIGQRPNHELLSSVEPTLLSSENSLKVLPTLQLDHPDWSHVFAIGDVAQTGAVKVGYMALAQADIASSNIVELVQCGGRGSERNLKSYEPAKPEIKVTVGLTTMVSQRIGGDGNYEWSTSETPKDLHTAFMWSAYGADPTDMTL</sequence>
<name>A0ACC2X0R3_9TREE</name>
<comment type="caution">
    <text evidence="1">The sequence shown here is derived from an EMBL/GenBank/DDBJ whole genome shotgun (WGS) entry which is preliminary data.</text>
</comment>
<accession>A0ACC2X0R3</accession>
<reference evidence="1" key="1">
    <citation type="submission" date="2023-04" db="EMBL/GenBank/DDBJ databases">
        <title>Draft Genome sequencing of Naganishia species isolated from polar environments using Oxford Nanopore Technology.</title>
        <authorList>
            <person name="Leo P."/>
            <person name="Venkateswaran K."/>
        </authorList>
    </citation>
    <scope>NUCLEOTIDE SEQUENCE</scope>
    <source>
        <strain evidence="1">DBVPG 5303</strain>
    </source>
</reference>
<protein>
    <submittedName>
        <fullName evidence="1">Uncharacterized protein</fullName>
    </submittedName>
</protein>
<evidence type="ECO:0000313" key="1">
    <source>
        <dbReference type="EMBL" id="KAJ9117655.1"/>
    </source>
</evidence>
<organism evidence="1 2">
    <name type="scientific">Naganishia onofrii</name>
    <dbReference type="NCBI Taxonomy" id="1851511"/>
    <lineage>
        <taxon>Eukaryota</taxon>
        <taxon>Fungi</taxon>
        <taxon>Dikarya</taxon>
        <taxon>Basidiomycota</taxon>
        <taxon>Agaricomycotina</taxon>
        <taxon>Tremellomycetes</taxon>
        <taxon>Filobasidiales</taxon>
        <taxon>Filobasidiaceae</taxon>
        <taxon>Naganishia</taxon>
    </lineage>
</organism>
<dbReference type="EMBL" id="JASBWV010000031">
    <property type="protein sequence ID" value="KAJ9117655.1"/>
    <property type="molecule type" value="Genomic_DNA"/>
</dbReference>
<keyword evidence="2" id="KW-1185">Reference proteome</keyword>
<proteinExistence type="predicted"/>